<dbReference type="Pfam" id="PF03283">
    <property type="entry name" value="PAE"/>
    <property type="match status" value="1"/>
</dbReference>
<dbReference type="RefSeq" id="XP_031561951.1">
    <property type="nucleotide sequence ID" value="XM_031706091.1"/>
</dbReference>
<dbReference type="InterPro" id="IPR004963">
    <property type="entry name" value="PAE/NOTUM"/>
</dbReference>
<feature type="compositionally biased region" description="Basic and acidic residues" evidence="2">
    <location>
        <begin position="303"/>
        <end position="324"/>
    </location>
</feature>
<feature type="compositionally biased region" description="Basic and acidic residues" evidence="2">
    <location>
        <begin position="395"/>
        <end position="408"/>
    </location>
</feature>
<dbReference type="InParanoid" id="A0A6P8I365"/>
<dbReference type="PANTHER" id="PTHR21562">
    <property type="entry name" value="NOTUM-RELATED"/>
    <property type="match status" value="1"/>
</dbReference>
<feature type="region of interest" description="Disordered" evidence="2">
    <location>
        <begin position="78"/>
        <end position="192"/>
    </location>
</feature>
<proteinExistence type="inferred from homology"/>
<feature type="signal peptide" evidence="3">
    <location>
        <begin position="1"/>
        <end position="18"/>
    </location>
</feature>
<feature type="region of interest" description="Disordered" evidence="2">
    <location>
        <begin position="424"/>
        <end position="493"/>
    </location>
</feature>
<evidence type="ECO:0000256" key="3">
    <source>
        <dbReference type="SAM" id="SignalP"/>
    </source>
</evidence>
<evidence type="ECO:0000256" key="1">
    <source>
        <dbReference type="ARBA" id="ARBA00010213"/>
    </source>
</evidence>
<feature type="compositionally biased region" description="Basic and acidic residues" evidence="2">
    <location>
        <begin position="355"/>
        <end position="366"/>
    </location>
</feature>
<dbReference type="Proteomes" id="UP000515163">
    <property type="component" value="Unplaced"/>
</dbReference>
<dbReference type="GO" id="GO:0016787">
    <property type="term" value="F:hydrolase activity"/>
    <property type="evidence" value="ECO:0007669"/>
    <property type="project" value="InterPro"/>
</dbReference>
<name>A0A6P8I365_ACTTE</name>
<organism evidence="4 5">
    <name type="scientific">Actinia tenebrosa</name>
    <name type="common">Australian red waratah sea anemone</name>
    <dbReference type="NCBI Taxonomy" id="6105"/>
    <lineage>
        <taxon>Eukaryota</taxon>
        <taxon>Metazoa</taxon>
        <taxon>Cnidaria</taxon>
        <taxon>Anthozoa</taxon>
        <taxon>Hexacorallia</taxon>
        <taxon>Actiniaria</taxon>
        <taxon>Actiniidae</taxon>
        <taxon>Actinia</taxon>
    </lineage>
</organism>
<feature type="compositionally biased region" description="Basic and acidic residues" evidence="2">
    <location>
        <begin position="130"/>
        <end position="139"/>
    </location>
</feature>
<accession>A0A6P8I365</accession>
<evidence type="ECO:0000313" key="5">
    <source>
        <dbReference type="RefSeq" id="XP_031561951.1"/>
    </source>
</evidence>
<dbReference type="GeneID" id="116297794"/>
<sequence>MEIACFLVLFLLCGLSQQAPRQLARRSNIGTTSENEESKPLSMDVENLFTNQPGHRRENVLELVRNLTPASGVKIEQKLHKHGNEPDISLHEDTSKDVQGNDKTGRHENNASGKYSKYMIDGSDGSGSSEDTKDIKSTDDITGNYQGEEQSTSGDEDAPDEPKISSSSGDSVAAFMKPDSVSGTTRDVIKVNKMSEERDPVAVFKKFDSVSGTTRDVIKADKMSDERDPVAAFMHTDSVSGTTRDVIKADKMSDEQDPVAAFMHIDSVSGTTRDVIKPDKMSDERDPVAAFKKTDSVSGTTRDVIKPDRMSDERDPVAAFKKTDSISGTTRDVIKPDKMSDERDPVESYTGWNGKQERKGNLRDTIEESEDEHSSTTNSDRRDSVDSYITAAASEVKDKVPSKMDKDSVSSYIDAQGDQVMGSYRHKIAMNKNHDDHEEASAASFNDKAEASGSLSGEAVAYDGDENADISETVVRDNSPEDEASGEDMLRSSKTQTILEGLEEDLSQESSSNGIQSKEKLTYRGDQNDELWRNKSHLKKTHKHSSYVVQYPYGVPIQYNMPQYTAPQYIYVSIKDAEKKGAVCLDGSTPGYFYRRGVGSGERKWIIYLQGGAWCDSKEDCYERSKSNLGSSLKFTHLHNAEGLLSRDEAKNQDFYNWNAVYVPYCDGASYTGNRSHPIVVKERMIYFRGKRILSALLDDLLAHGLSHSKKVVFSGTSAGGLAVLLNADYVRSRIPTKVNVYSLADSGVFLDVNDMKGKSLFADSMKAVYELHQSSGSINPKCKAHQGEKSAWKCLFPYYFGEYIQTPLFIVNPLHDSWQLANVVGIHCAYKPDKCDRKEMKAVKNFRQQTLMALNPFMKNPHVGIFADGCVDHGQIVFSPKWTKIRVKNRSMSGTFVRWINREEKVKSVIDFQADEYPFNPTCVSHFHD</sequence>
<feature type="compositionally biased region" description="Basic and acidic residues" evidence="2">
    <location>
        <begin position="78"/>
        <end position="109"/>
    </location>
</feature>
<dbReference type="KEGG" id="aten:116297794"/>
<dbReference type="AlphaFoldDB" id="A0A6P8I365"/>
<feature type="region of interest" description="Disordered" evidence="2">
    <location>
        <begin position="24"/>
        <end position="43"/>
    </location>
</feature>
<feature type="chain" id="PRO_5027665833" evidence="3">
    <location>
        <begin position="19"/>
        <end position="930"/>
    </location>
</feature>
<keyword evidence="4" id="KW-1185">Reference proteome</keyword>
<gene>
    <name evidence="5" type="primary">LOC116297794</name>
</gene>
<feature type="compositionally biased region" description="Polar residues" evidence="2">
    <location>
        <begin position="143"/>
        <end position="153"/>
    </location>
</feature>
<dbReference type="OrthoDB" id="2015280at2759"/>
<keyword evidence="3" id="KW-0732">Signal</keyword>
<evidence type="ECO:0000256" key="2">
    <source>
        <dbReference type="SAM" id="MobiDB-lite"/>
    </source>
</evidence>
<comment type="similarity">
    <text evidence="1">Belongs to the pectinacetylesterase family. Notum subfamily.</text>
</comment>
<feature type="compositionally biased region" description="Basic and acidic residues" evidence="2">
    <location>
        <begin position="274"/>
        <end position="295"/>
    </location>
</feature>
<reference evidence="5" key="1">
    <citation type="submission" date="2025-08" db="UniProtKB">
        <authorList>
            <consortium name="RefSeq"/>
        </authorList>
    </citation>
    <scope>IDENTIFICATION</scope>
    <source>
        <tissue evidence="5">Tentacle</tissue>
    </source>
</reference>
<feature type="region of interest" description="Disordered" evidence="2">
    <location>
        <begin position="273"/>
        <end position="411"/>
    </location>
</feature>
<dbReference type="PANTHER" id="PTHR21562:SF67">
    <property type="entry name" value="PECTIN ACETYLESTERASE"/>
    <property type="match status" value="1"/>
</dbReference>
<protein>
    <submittedName>
        <fullName evidence="5">Uncharacterized protein LOC116297794</fullName>
    </submittedName>
</protein>
<evidence type="ECO:0000313" key="4">
    <source>
        <dbReference type="Proteomes" id="UP000515163"/>
    </source>
</evidence>
<feature type="compositionally biased region" description="Basic and acidic residues" evidence="2">
    <location>
        <begin position="332"/>
        <end position="346"/>
    </location>
</feature>